<organism evidence="1 2">
    <name type="scientific">Mesorhizobium atlanticum</name>
    <dbReference type="NCBI Taxonomy" id="2233532"/>
    <lineage>
        <taxon>Bacteria</taxon>
        <taxon>Pseudomonadati</taxon>
        <taxon>Pseudomonadota</taxon>
        <taxon>Alphaproteobacteria</taxon>
        <taxon>Hyphomicrobiales</taxon>
        <taxon>Phyllobacteriaceae</taxon>
        <taxon>Mesorhizobium</taxon>
    </lineage>
</organism>
<comment type="caution">
    <text evidence="1">The sequence shown here is derived from an EMBL/GenBank/DDBJ whole genome shotgun (WGS) entry which is preliminary data.</text>
</comment>
<name>A0A330GXY4_9HYPH</name>
<dbReference type="EMBL" id="QMBQ01000001">
    <property type="protein sequence ID" value="RAZ80201.1"/>
    <property type="molecule type" value="Genomic_DNA"/>
</dbReference>
<accession>A0A330GXY4</accession>
<evidence type="ECO:0000313" key="1">
    <source>
        <dbReference type="EMBL" id="RAZ80201.1"/>
    </source>
</evidence>
<proteinExistence type="predicted"/>
<protein>
    <submittedName>
        <fullName evidence="1">Uncharacterized protein</fullName>
    </submittedName>
</protein>
<dbReference type="RefSeq" id="WP_112125755.1">
    <property type="nucleotide sequence ID" value="NZ_QMBQ01000001.1"/>
</dbReference>
<dbReference type="Proteomes" id="UP000251956">
    <property type="component" value="Unassembled WGS sequence"/>
</dbReference>
<keyword evidence="2" id="KW-1185">Reference proteome</keyword>
<dbReference type="OrthoDB" id="7346262at2"/>
<dbReference type="AlphaFoldDB" id="A0A330GXY4"/>
<sequence>MRSPEPSGFPSKRLLFTSGLAWRAVLPLLFLSVPALLTTSVRADPVKVWATGAYSFSDELGGFRITGASGIGTKEDPLVIKEELNTATPVTLTIRATKPIEPFGKAGEVANGVMYMRIDVLNNSALPWVEFQFELQEILGQPSVFGDGLSFDQRNKTPDNIWSSNFADFERKFEPYDQLLFRNGKVDPLKTATFDFLITDYTPRWTFYIVQDPRIPTG</sequence>
<gene>
    <name evidence="1" type="ORF">DPM35_02615</name>
</gene>
<evidence type="ECO:0000313" key="2">
    <source>
        <dbReference type="Proteomes" id="UP000251956"/>
    </source>
</evidence>
<reference evidence="1 2" key="1">
    <citation type="submission" date="2018-07" db="EMBL/GenBank/DDBJ databases">
        <title>Diversity of Mesorhizobium strains in Brazil.</title>
        <authorList>
            <person name="Helene L.C.F."/>
            <person name="Dall'Agnol R."/>
            <person name="Delamuta J.R.M."/>
            <person name="Hungria M."/>
        </authorList>
    </citation>
    <scope>NUCLEOTIDE SEQUENCE [LARGE SCALE GENOMIC DNA]</scope>
    <source>
        <strain evidence="1 2">CNPSo 3140</strain>
    </source>
</reference>